<evidence type="ECO:0000313" key="2">
    <source>
        <dbReference type="EMBL" id="GJT58975.1"/>
    </source>
</evidence>
<reference evidence="2" key="1">
    <citation type="journal article" date="2022" name="Int. J. Mol. Sci.">
        <title>Draft Genome of Tanacetum Coccineum: Genomic Comparison of Closely Related Tanacetum-Family Plants.</title>
        <authorList>
            <person name="Yamashiro T."/>
            <person name="Shiraishi A."/>
            <person name="Nakayama K."/>
            <person name="Satake H."/>
        </authorList>
    </citation>
    <scope>NUCLEOTIDE SEQUENCE</scope>
</reference>
<protein>
    <submittedName>
        <fullName evidence="2">Uncharacterized protein</fullName>
    </submittedName>
</protein>
<feature type="region of interest" description="Disordered" evidence="1">
    <location>
        <begin position="33"/>
        <end position="54"/>
    </location>
</feature>
<accession>A0ABQ5F6P8</accession>
<organism evidence="2 3">
    <name type="scientific">Tanacetum coccineum</name>
    <dbReference type="NCBI Taxonomy" id="301880"/>
    <lineage>
        <taxon>Eukaryota</taxon>
        <taxon>Viridiplantae</taxon>
        <taxon>Streptophyta</taxon>
        <taxon>Embryophyta</taxon>
        <taxon>Tracheophyta</taxon>
        <taxon>Spermatophyta</taxon>
        <taxon>Magnoliopsida</taxon>
        <taxon>eudicotyledons</taxon>
        <taxon>Gunneridae</taxon>
        <taxon>Pentapetalae</taxon>
        <taxon>asterids</taxon>
        <taxon>campanulids</taxon>
        <taxon>Asterales</taxon>
        <taxon>Asteraceae</taxon>
        <taxon>Asteroideae</taxon>
        <taxon>Anthemideae</taxon>
        <taxon>Anthemidinae</taxon>
        <taxon>Tanacetum</taxon>
    </lineage>
</organism>
<evidence type="ECO:0000256" key="1">
    <source>
        <dbReference type="SAM" id="MobiDB-lite"/>
    </source>
</evidence>
<proteinExistence type="predicted"/>
<reference evidence="2" key="2">
    <citation type="submission" date="2022-01" db="EMBL/GenBank/DDBJ databases">
        <authorList>
            <person name="Yamashiro T."/>
            <person name="Shiraishi A."/>
            <person name="Satake H."/>
            <person name="Nakayama K."/>
        </authorList>
    </citation>
    <scope>NUCLEOTIDE SEQUENCE</scope>
</reference>
<name>A0ABQ5F6P8_9ASTR</name>
<comment type="caution">
    <text evidence="2">The sequence shown here is derived from an EMBL/GenBank/DDBJ whole genome shotgun (WGS) entry which is preliminary data.</text>
</comment>
<dbReference type="Proteomes" id="UP001151760">
    <property type="component" value="Unassembled WGS sequence"/>
</dbReference>
<keyword evidence="3" id="KW-1185">Reference proteome</keyword>
<sequence>MRNEVINTIPARKNDEFINSSIDDLVPIPRESEVTSDGDLECDMPATTPLPTTDVKEENFDINSPLRERVVNFLIDNEDVAGLVLIDSMSRSSKTSDLFEELIAEFGLDDSIPTKIDDRYHDSEESSLDLPLPDHKHICLREVEKFDPFFSLTQSGGKTRVMETPSFSSHHMSRILEIITQWMIDGLAKSRERKLERKAF</sequence>
<evidence type="ECO:0000313" key="3">
    <source>
        <dbReference type="Proteomes" id="UP001151760"/>
    </source>
</evidence>
<dbReference type="EMBL" id="BQNB010017067">
    <property type="protein sequence ID" value="GJT58975.1"/>
    <property type="molecule type" value="Genomic_DNA"/>
</dbReference>
<gene>
    <name evidence="2" type="ORF">Tco_1002508</name>
</gene>